<organism evidence="1 2">
    <name type="scientific">Alcaligenes xylosoxydans xylosoxydans</name>
    <name type="common">Achromobacter xylosoxidans</name>
    <dbReference type="NCBI Taxonomy" id="85698"/>
    <lineage>
        <taxon>Bacteria</taxon>
        <taxon>Pseudomonadati</taxon>
        <taxon>Pseudomonadota</taxon>
        <taxon>Betaproteobacteria</taxon>
        <taxon>Burkholderiales</taxon>
        <taxon>Alcaligenaceae</taxon>
        <taxon>Achromobacter</taxon>
    </lineage>
</organism>
<evidence type="ECO:0000313" key="1">
    <source>
        <dbReference type="EMBL" id="RPJ89243.1"/>
    </source>
</evidence>
<gene>
    <name evidence="1" type="ORF">DY367_23775</name>
</gene>
<dbReference type="OrthoDB" id="8665218at2"/>
<dbReference type="EMBL" id="QVXO01000045">
    <property type="protein sequence ID" value="RPJ89243.1"/>
    <property type="molecule type" value="Genomic_DNA"/>
</dbReference>
<protein>
    <submittedName>
        <fullName evidence="1">Uncharacterized protein</fullName>
    </submittedName>
</protein>
<dbReference type="AlphaFoldDB" id="A0A424W7I2"/>
<sequence>MNISTLDLALALAPHSLDAVLSFDQPASLDRADVLIWNPAGLYPVLEAACERADPPVLGVGASEWLLATSRHWREQFKRLLAAGGTLAVLVPAPRTVGVHTLQDILPYDWSDPLWPRTVRSQPIDGDALPRQAGEPFRTLFTEAARCFQPCATLAEAPGASILEDGQGMTLASYASEPPGRLLLLPALASDLAQDEAGSALFLQELRRCIERLGQRSGVRLAGWLDLQRGPADEQLHARRAQCLRERHALDLELQELDRAMAERDFFKQLLAGEGLGAGLAAAEVFRRKSAPVHADWVEKDLHIVELDQRNLLLKVRLADEPLDAAALRRLEDARVRVADYFSRPTSILVADCADNALPPSARAPRRHAVLEGLDDAYVLNGLHLYGWHLETSGDSPDRLLQRLMQADADLSDSLLRATLRGLTPLADA</sequence>
<reference evidence="1 2" key="1">
    <citation type="submission" date="2018-08" db="EMBL/GenBank/DDBJ databases">
        <title>Achromobacter xylosoxidans Genome sequencing and assembly.</title>
        <authorList>
            <person name="Wang R."/>
            <person name="Rensing C."/>
            <person name="Li Y."/>
        </authorList>
    </citation>
    <scope>NUCLEOTIDE SEQUENCE [LARGE SCALE GENOMIC DNA]</scope>
    <source>
        <strain evidence="1 2">GD003A</strain>
    </source>
</reference>
<accession>A0A424W7I2</accession>
<comment type="caution">
    <text evidence="1">The sequence shown here is derived from an EMBL/GenBank/DDBJ whole genome shotgun (WGS) entry which is preliminary data.</text>
</comment>
<dbReference type="Proteomes" id="UP000285324">
    <property type="component" value="Unassembled WGS sequence"/>
</dbReference>
<name>A0A424W7I2_ALCXX</name>
<proteinExistence type="predicted"/>
<dbReference type="RefSeq" id="WP_118933784.1">
    <property type="nucleotide sequence ID" value="NZ_CP061008.1"/>
</dbReference>
<evidence type="ECO:0000313" key="2">
    <source>
        <dbReference type="Proteomes" id="UP000285324"/>
    </source>
</evidence>